<feature type="compositionally biased region" description="Polar residues" evidence="1">
    <location>
        <begin position="7"/>
        <end position="29"/>
    </location>
</feature>
<feature type="region of interest" description="Disordered" evidence="1">
    <location>
        <begin position="1"/>
        <end position="39"/>
    </location>
</feature>
<evidence type="ECO:0000313" key="4">
    <source>
        <dbReference type="Proteomes" id="UP001595548"/>
    </source>
</evidence>
<reference evidence="4" key="1">
    <citation type="journal article" date="2019" name="Int. J. Syst. Evol. Microbiol.">
        <title>The Global Catalogue of Microorganisms (GCM) 10K type strain sequencing project: providing services to taxonomists for standard genome sequencing and annotation.</title>
        <authorList>
            <consortium name="The Broad Institute Genomics Platform"/>
            <consortium name="The Broad Institute Genome Sequencing Center for Infectious Disease"/>
            <person name="Wu L."/>
            <person name="Ma J."/>
        </authorList>
    </citation>
    <scope>NUCLEOTIDE SEQUENCE [LARGE SCALE GENOMIC DNA]</scope>
    <source>
        <strain evidence="4">KCTC 52141</strain>
    </source>
</reference>
<accession>A0ABV7HQ30</accession>
<feature type="domain" description="Flagellar hook-length control protein-like C-terminal" evidence="2">
    <location>
        <begin position="401"/>
        <end position="478"/>
    </location>
</feature>
<feature type="region of interest" description="Disordered" evidence="1">
    <location>
        <begin position="56"/>
        <end position="81"/>
    </location>
</feature>
<dbReference type="Pfam" id="PF02120">
    <property type="entry name" value="Flg_hook"/>
    <property type="match status" value="1"/>
</dbReference>
<comment type="caution">
    <text evidence="3">The sequence shown here is derived from an EMBL/GenBank/DDBJ whole genome shotgun (WGS) entry which is preliminary data.</text>
</comment>
<gene>
    <name evidence="3" type="ORF">ACFOEB_06870</name>
</gene>
<keyword evidence="4" id="KW-1185">Reference proteome</keyword>
<keyword evidence="3" id="KW-0969">Cilium</keyword>
<feature type="region of interest" description="Disordered" evidence="1">
    <location>
        <begin position="276"/>
        <end position="296"/>
    </location>
</feature>
<feature type="compositionally biased region" description="Low complexity" evidence="1">
    <location>
        <begin position="57"/>
        <end position="77"/>
    </location>
</feature>
<dbReference type="RefSeq" id="WP_382415395.1">
    <property type="nucleotide sequence ID" value="NZ_AP031500.1"/>
</dbReference>
<dbReference type="InterPro" id="IPR038610">
    <property type="entry name" value="FliK-like_C_sf"/>
</dbReference>
<organism evidence="3 4">
    <name type="scientific">Gilvimarinus japonicus</name>
    <dbReference type="NCBI Taxonomy" id="1796469"/>
    <lineage>
        <taxon>Bacteria</taxon>
        <taxon>Pseudomonadati</taxon>
        <taxon>Pseudomonadota</taxon>
        <taxon>Gammaproteobacteria</taxon>
        <taxon>Cellvibrionales</taxon>
        <taxon>Cellvibrionaceae</taxon>
        <taxon>Gilvimarinus</taxon>
    </lineage>
</organism>
<dbReference type="Proteomes" id="UP001595548">
    <property type="component" value="Unassembled WGS sequence"/>
</dbReference>
<dbReference type="InterPro" id="IPR021136">
    <property type="entry name" value="Flagellar_hook_control-like_C"/>
</dbReference>
<dbReference type="Gene3D" id="3.30.750.140">
    <property type="match status" value="1"/>
</dbReference>
<keyword evidence="3" id="KW-0282">Flagellum</keyword>
<proteinExistence type="predicted"/>
<protein>
    <submittedName>
        <fullName evidence="3">Flagellar hook-length control protein FliK</fullName>
    </submittedName>
</protein>
<evidence type="ECO:0000259" key="2">
    <source>
        <dbReference type="Pfam" id="PF02120"/>
    </source>
</evidence>
<evidence type="ECO:0000313" key="3">
    <source>
        <dbReference type="EMBL" id="MFC3154921.1"/>
    </source>
</evidence>
<keyword evidence="3" id="KW-0966">Cell projection</keyword>
<sequence>MPVDISSLYTSAGSLQRPTAAGTASSTSIPLAPGEQAQAQVLKSTPLNAGLAKLLQGATNNPGSSSNPPASAATSGPDTAESARSALLDSYRSALARNEMHLAALLIKGKSVTTVIDKPLVKGQVIDVLLTPERKLTALTAKFDIPSVAESVSPKTSALLAALKPVLRELLPRQGQQDLLSQLRRLPDVSSSVTQIGGDKSLTKLLGQIDRLALNLDAPPSGKAVRDALEHSGTLLEPRLARATQTSSPDAAVKEVLARDLKAALLQYLAPLKPAPGSAAKPQTNAAAPPVPTGAQAASGELALPSLMQMLSSHSQASGGESLRMLQTQLVLLMHQLSLNTLARVRLNQLQPEAKSSRSADASAAPLQLTFDIPVRLDGHLYPAHIEIEEQTDEAEDSSEADSETNKLWQVNLTLDPPGIGEFFARLRLRGEQLSLAFWSEQPQALNKAQEAFSGIRSALEAHDIEVRDVQFHRGVPPHKGNQLSYHLVDVKT</sequence>
<evidence type="ECO:0000256" key="1">
    <source>
        <dbReference type="SAM" id="MobiDB-lite"/>
    </source>
</evidence>
<name>A0ABV7HQ30_9GAMM</name>
<dbReference type="EMBL" id="JBHRTL010000006">
    <property type="protein sequence ID" value="MFC3154921.1"/>
    <property type="molecule type" value="Genomic_DNA"/>
</dbReference>